<name>A0ABN1Y812_9PSEU</name>
<organism evidence="2 3">
    <name type="scientific">Pseudonocardia kongjuensis</name>
    <dbReference type="NCBI Taxonomy" id="102227"/>
    <lineage>
        <taxon>Bacteria</taxon>
        <taxon>Bacillati</taxon>
        <taxon>Actinomycetota</taxon>
        <taxon>Actinomycetes</taxon>
        <taxon>Pseudonocardiales</taxon>
        <taxon>Pseudonocardiaceae</taxon>
        <taxon>Pseudonocardia</taxon>
    </lineage>
</organism>
<gene>
    <name evidence="2" type="ORF">GCM10009613_57450</name>
</gene>
<protein>
    <submittedName>
        <fullName evidence="2">Uncharacterized protein</fullName>
    </submittedName>
</protein>
<evidence type="ECO:0000313" key="3">
    <source>
        <dbReference type="Proteomes" id="UP001501414"/>
    </source>
</evidence>
<sequence>MLRPLLPALRAGLADLLRAQAGPDEPEVVLSTGNDLTRSLADGSHPPAVPVPAQEALAALPAKLRALDGPDLRTGAHRLLDAVGDELAARPEGDRPGRVVVLLVGEAAVGDTAAVRERIAHQQAAYAWEFVLVDVTAAGVPAGPAEEPDAAAGEGSAVAVKQRAGGPAAAARFGIPATATITAGPGREGITAALTAAASFVGRARAAAPREPVEGFTDDERAAADAPDTRPGWKKFLRIA</sequence>
<evidence type="ECO:0000313" key="2">
    <source>
        <dbReference type="EMBL" id="GAA1400485.1"/>
    </source>
</evidence>
<evidence type="ECO:0000256" key="1">
    <source>
        <dbReference type="SAM" id="MobiDB-lite"/>
    </source>
</evidence>
<keyword evidence="3" id="KW-1185">Reference proteome</keyword>
<feature type="region of interest" description="Disordered" evidence="1">
    <location>
        <begin position="208"/>
        <end position="231"/>
    </location>
</feature>
<reference evidence="2 3" key="1">
    <citation type="journal article" date="2019" name="Int. J. Syst. Evol. Microbiol.">
        <title>The Global Catalogue of Microorganisms (GCM) 10K type strain sequencing project: providing services to taxonomists for standard genome sequencing and annotation.</title>
        <authorList>
            <consortium name="The Broad Institute Genomics Platform"/>
            <consortium name="The Broad Institute Genome Sequencing Center for Infectious Disease"/>
            <person name="Wu L."/>
            <person name="Ma J."/>
        </authorList>
    </citation>
    <scope>NUCLEOTIDE SEQUENCE [LARGE SCALE GENOMIC DNA]</scope>
    <source>
        <strain evidence="2 3">JCM 11896</strain>
    </source>
</reference>
<proteinExistence type="predicted"/>
<accession>A0ABN1Y812</accession>
<comment type="caution">
    <text evidence="2">The sequence shown here is derived from an EMBL/GenBank/DDBJ whole genome shotgun (WGS) entry which is preliminary data.</text>
</comment>
<dbReference type="Proteomes" id="UP001501414">
    <property type="component" value="Unassembled WGS sequence"/>
</dbReference>
<dbReference type="EMBL" id="BAAAJK010000050">
    <property type="protein sequence ID" value="GAA1400485.1"/>
    <property type="molecule type" value="Genomic_DNA"/>
</dbReference>